<gene>
    <name evidence="1" type="ORF">DFP72DRAFT_842672</name>
</gene>
<evidence type="ECO:0000313" key="1">
    <source>
        <dbReference type="EMBL" id="KAF6761839.1"/>
    </source>
</evidence>
<name>A0A8H6MDG0_9AGAR</name>
<dbReference type="AlphaFoldDB" id="A0A8H6MDG0"/>
<sequence>MNSSSAKTPSGPQAEAYYTITLYYMFMQDGDLRREGDAILEPFGDFHRGARVRVQFIQFGYPRPVHSLRTNKFIQSINSDASPPLSCRGPRTSEISGSVSASPLELEGAREAQRLRDERETILTNIKTNAFILTKPSAHMDLHPHSQGDNSISACASDAGPGWCQGGGGRVLAWCAAVGEGSGASGDDCAGDLPGCPGDLRMLVDPCNRKGCLSPSIDGWEGMGII</sequence>
<proteinExistence type="predicted"/>
<dbReference type="EMBL" id="JACGCI010000009">
    <property type="protein sequence ID" value="KAF6761839.1"/>
    <property type="molecule type" value="Genomic_DNA"/>
</dbReference>
<comment type="caution">
    <text evidence="1">The sequence shown here is derived from an EMBL/GenBank/DDBJ whole genome shotgun (WGS) entry which is preliminary data.</text>
</comment>
<dbReference type="Proteomes" id="UP000521943">
    <property type="component" value="Unassembled WGS sequence"/>
</dbReference>
<reference evidence="1 2" key="1">
    <citation type="submission" date="2020-07" db="EMBL/GenBank/DDBJ databases">
        <title>Comparative genomics of pyrophilous fungi reveals a link between fire events and developmental genes.</title>
        <authorList>
            <consortium name="DOE Joint Genome Institute"/>
            <person name="Steindorff A.S."/>
            <person name="Carver A."/>
            <person name="Calhoun S."/>
            <person name="Stillman K."/>
            <person name="Liu H."/>
            <person name="Lipzen A."/>
            <person name="Pangilinan J."/>
            <person name="Labutti K."/>
            <person name="Bruns T.D."/>
            <person name="Grigoriev I.V."/>
        </authorList>
    </citation>
    <scope>NUCLEOTIDE SEQUENCE [LARGE SCALE GENOMIC DNA]</scope>
    <source>
        <strain evidence="1 2">CBS 144469</strain>
    </source>
</reference>
<organism evidence="1 2">
    <name type="scientific">Ephemerocybe angulata</name>
    <dbReference type="NCBI Taxonomy" id="980116"/>
    <lineage>
        <taxon>Eukaryota</taxon>
        <taxon>Fungi</taxon>
        <taxon>Dikarya</taxon>
        <taxon>Basidiomycota</taxon>
        <taxon>Agaricomycotina</taxon>
        <taxon>Agaricomycetes</taxon>
        <taxon>Agaricomycetidae</taxon>
        <taxon>Agaricales</taxon>
        <taxon>Agaricineae</taxon>
        <taxon>Psathyrellaceae</taxon>
        <taxon>Ephemerocybe</taxon>
    </lineage>
</organism>
<protein>
    <submittedName>
        <fullName evidence="1">Uncharacterized protein</fullName>
    </submittedName>
</protein>
<evidence type="ECO:0000313" key="2">
    <source>
        <dbReference type="Proteomes" id="UP000521943"/>
    </source>
</evidence>
<accession>A0A8H6MDG0</accession>
<keyword evidence="2" id="KW-1185">Reference proteome</keyword>